<evidence type="ECO:0000313" key="11">
    <source>
        <dbReference type="Proteomes" id="UP000318582"/>
    </source>
</evidence>
<organism evidence="10 11">
    <name type="scientific">Powellomyces hirtus</name>
    <dbReference type="NCBI Taxonomy" id="109895"/>
    <lineage>
        <taxon>Eukaryota</taxon>
        <taxon>Fungi</taxon>
        <taxon>Fungi incertae sedis</taxon>
        <taxon>Chytridiomycota</taxon>
        <taxon>Chytridiomycota incertae sedis</taxon>
        <taxon>Chytridiomycetes</taxon>
        <taxon>Spizellomycetales</taxon>
        <taxon>Powellomycetaceae</taxon>
        <taxon>Powellomyces</taxon>
    </lineage>
</organism>
<dbReference type="Proteomes" id="UP000318582">
    <property type="component" value="Unassembled WGS sequence"/>
</dbReference>
<reference evidence="10 11" key="1">
    <citation type="journal article" date="2019" name="Sci. Rep.">
        <title>Comparative genomics of chytrid fungi reveal insights into the obligate biotrophic and pathogenic lifestyle of Synchytrium endobioticum.</title>
        <authorList>
            <person name="van de Vossenberg B.T.L.H."/>
            <person name="Warris S."/>
            <person name="Nguyen H.D.T."/>
            <person name="van Gent-Pelzer M.P.E."/>
            <person name="Joly D.L."/>
            <person name="van de Geest H.C."/>
            <person name="Bonants P.J.M."/>
            <person name="Smith D.S."/>
            <person name="Levesque C.A."/>
            <person name="van der Lee T.A.J."/>
        </authorList>
    </citation>
    <scope>NUCLEOTIDE SEQUENCE [LARGE SCALE GENOMIC DNA]</scope>
    <source>
        <strain evidence="10 11">CBS 809.83</strain>
    </source>
</reference>
<keyword evidence="5" id="KW-0539">Nucleus</keyword>
<comment type="caution">
    <text evidence="10">The sequence shown here is derived from an EMBL/GenBank/DDBJ whole genome shotgun (WGS) entry which is preliminary data.</text>
</comment>
<protein>
    <recommendedName>
        <fullName evidence="12">Cyclin-D1-binding protein 1</fullName>
    </recommendedName>
</protein>
<dbReference type="InterPro" id="IPR049318">
    <property type="entry name" value="GCIP_C"/>
</dbReference>
<evidence type="ECO:0000256" key="1">
    <source>
        <dbReference type="ARBA" id="ARBA00004123"/>
    </source>
</evidence>
<comment type="similarity">
    <text evidence="3">Belongs to the CCNDBP1 family.</text>
</comment>
<dbReference type="Gene3D" id="1.20.1420.10">
    <property type="entry name" value="Talin, central domain"/>
    <property type="match status" value="1"/>
</dbReference>
<accession>A0A507DWU2</accession>
<evidence type="ECO:0000256" key="7">
    <source>
        <dbReference type="SAM" id="MobiDB-lite"/>
    </source>
</evidence>
<feature type="domain" description="Cyclin-D1-binding protein 1-like C-terminal" evidence="9">
    <location>
        <begin position="200"/>
        <end position="308"/>
    </location>
</feature>
<dbReference type="PANTHER" id="PTHR15492:SF1">
    <property type="entry name" value="CYCLIN-D1-BINDING PROTEIN 1"/>
    <property type="match status" value="1"/>
</dbReference>
<dbReference type="InterPro" id="IPR026907">
    <property type="entry name" value="GCIP-like"/>
</dbReference>
<gene>
    <name evidence="10" type="ORF">PhCBS80983_g04645</name>
</gene>
<evidence type="ECO:0008006" key="12">
    <source>
        <dbReference type="Google" id="ProtNLM"/>
    </source>
</evidence>
<evidence type="ECO:0000259" key="9">
    <source>
        <dbReference type="Pfam" id="PF20936"/>
    </source>
</evidence>
<evidence type="ECO:0000256" key="2">
    <source>
        <dbReference type="ARBA" id="ARBA00004496"/>
    </source>
</evidence>
<keyword evidence="11" id="KW-1185">Reference proteome</keyword>
<proteinExistence type="inferred from homology"/>
<evidence type="ECO:0000313" key="10">
    <source>
        <dbReference type="EMBL" id="TPX56249.1"/>
    </source>
</evidence>
<feature type="region of interest" description="Disordered" evidence="7">
    <location>
        <begin position="189"/>
        <end position="209"/>
    </location>
</feature>
<dbReference type="GO" id="GO:0005737">
    <property type="term" value="C:cytoplasm"/>
    <property type="evidence" value="ECO:0007669"/>
    <property type="project" value="UniProtKB-SubCell"/>
</dbReference>
<dbReference type="Pfam" id="PF13324">
    <property type="entry name" value="GCIP_N"/>
    <property type="match status" value="1"/>
</dbReference>
<dbReference type="EMBL" id="QEAQ01000080">
    <property type="protein sequence ID" value="TPX56249.1"/>
    <property type="molecule type" value="Genomic_DNA"/>
</dbReference>
<sequence length="345" mass="37144">MYATTTPAAIETELNNLIDLALKFVQELQKRDSSSGTANGPFDAASFRTAINNGAKVLSHNATKLSLIAPEMSNDTPKVCVEMQTAVLHIAAVVESVPGYLGTTLQDEIRSTTCSLLFDVASLANNFLPTRRTLDTGSLNVGYMSSTGLVWKACEIVEKMSLTNGAAVAKKVKNRTALVEDAIEEVEETLENGGGGGGEDGWGDLMDQGQSSELTDAEKELAGKCLVIMKAAKLLLKKVARTVEKDEPTPPPQQQDEEAGRMLDELVRLADKTSERVDDLVGYIEHPIPSNELADAASLLAQTCAEVVSTVKSLVDDEQTLSWFDTCGSQVNKVLEDILARRIVR</sequence>
<evidence type="ECO:0000256" key="6">
    <source>
        <dbReference type="ARBA" id="ARBA00023306"/>
    </source>
</evidence>
<dbReference type="Gene3D" id="1.20.1410.10">
    <property type="entry name" value="I/LWEQ domain"/>
    <property type="match status" value="1"/>
</dbReference>
<evidence type="ECO:0000256" key="3">
    <source>
        <dbReference type="ARBA" id="ARBA00008940"/>
    </source>
</evidence>
<dbReference type="AlphaFoldDB" id="A0A507DWU2"/>
<comment type="subcellular location">
    <subcellularLocation>
        <location evidence="2">Cytoplasm</location>
    </subcellularLocation>
    <subcellularLocation>
        <location evidence="1">Nucleus</location>
    </subcellularLocation>
</comment>
<feature type="domain" description="Cyclin-D1-binding protein 1-like N-terminal" evidence="8">
    <location>
        <begin position="51"/>
        <end position="191"/>
    </location>
</feature>
<dbReference type="InterPro" id="IPR049317">
    <property type="entry name" value="GCIP-like_N"/>
</dbReference>
<dbReference type="STRING" id="109895.A0A507DWU2"/>
<evidence type="ECO:0000256" key="5">
    <source>
        <dbReference type="ARBA" id="ARBA00023242"/>
    </source>
</evidence>
<dbReference type="PANTHER" id="PTHR15492">
    <property type="entry name" value="CYCLIN D1-BINDING PROTEIN 1"/>
    <property type="match status" value="1"/>
</dbReference>
<dbReference type="Pfam" id="PF20936">
    <property type="entry name" value="GCIP_C"/>
    <property type="match status" value="1"/>
</dbReference>
<keyword evidence="6" id="KW-0131">Cell cycle</keyword>
<keyword evidence="4" id="KW-0963">Cytoplasm</keyword>
<name>A0A507DWU2_9FUNG</name>
<dbReference type="GO" id="GO:0005634">
    <property type="term" value="C:nucleus"/>
    <property type="evidence" value="ECO:0007669"/>
    <property type="project" value="UniProtKB-SubCell"/>
</dbReference>
<evidence type="ECO:0000259" key="8">
    <source>
        <dbReference type="Pfam" id="PF13324"/>
    </source>
</evidence>
<evidence type="ECO:0000256" key="4">
    <source>
        <dbReference type="ARBA" id="ARBA00022490"/>
    </source>
</evidence>